<dbReference type="EMBL" id="LFZO01001109">
    <property type="protein sequence ID" value="KXS93671.1"/>
    <property type="molecule type" value="Genomic_DNA"/>
</dbReference>
<evidence type="ECO:0000256" key="1">
    <source>
        <dbReference type="ARBA" id="ARBA00022723"/>
    </source>
</evidence>
<reference evidence="5 6" key="1">
    <citation type="submission" date="2015-07" db="EMBL/GenBank/DDBJ databases">
        <title>Comparative genomics of the Sigatoka disease complex on banana suggests a link between parallel evolutionary changes in Pseudocercospora fijiensis and Pseudocercospora eumusae and increased virulence on the banana host.</title>
        <authorList>
            <person name="Chang T.-C."/>
            <person name="Salvucci A."/>
            <person name="Crous P.W."/>
            <person name="Stergiopoulos I."/>
        </authorList>
    </citation>
    <scope>NUCLEOTIDE SEQUENCE [LARGE SCALE GENOMIC DNA]</scope>
    <source>
        <strain evidence="5 6">CBS 116634</strain>
    </source>
</reference>
<name>A0A139GU17_9PEZI</name>
<feature type="compositionally biased region" description="Polar residues" evidence="3">
    <location>
        <begin position="74"/>
        <end position="87"/>
    </location>
</feature>
<evidence type="ECO:0000259" key="4">
    <source>
        <dbReference type="PROSITE" id="PS50048"/>
    </source>
</evidence>
<dbReference type="InterPro" id="IPR001138">
    <property type="entry name" value="Zn2Cys6_DnaBD"/>
</dbReference>
<dbReference type="CDD" id="cd12148">
    <property type="entry name" value="fungal_TF_MHR"/>
    <property type="match status" value="1"/>
</dbReference>
<feature type="region of interest" description="Disordered" evidence="3">
    <location>
        <begin position="57"/>
        <end position="87"/>
    </location>
</feature>
<proteinExistence type="predicted"/>
<protein>
    <recommendedName>
        <fullName evidence="4">Zn(2)-C6 fungal-type domain-containing protein</fullName>
    </recommendedName>
</protein>
<dbReference type="GO" id="GO:0008270">
    <property type="term" value="F:zinc ion binding"/>
    <property type="evidence" value="ECO:0007669"/>
    <property type="project" value="InterPro"/>
</dbReference>
<evidence type="ECO:0000313" key="6">
    <source>
        <dbReference type="Proteomes" id="UP000073492"/>
    </source>
</evidence>
<organism evidence="5 6">
    <name type="scientific">Pseudocercospora musae</name>
    <dbReference type="NCBI Taxonomy" id="113226"/>
    <lineage>
        <taxon>Eukaryota</taxon>
        <taxon>Fungi</taxon>
        <taxon>Dikarya</taxon>
        <taxon>Ascomycota</taxon>
        <taxon>Pezizomycotina</taxon>
        <taxon>Dothideomycetes</taxon>
        <taxon>Dothideomycetidae</taxon>
        <taxon>Mycosphaerellales</taxon>
        <taxon>Mycosphaerellaceae</taxon>
        <taxon>Pseudocercospora</taxon>
    </lineage>
</organism>
<dbReference type="CDD" id="cd00067">
    <property type="entry name" value="GAL4"/>
    <property type="match status" value="1"/>
</dbReference>
<comment type="caution">
    <text evidence="5">The sequence shown here is derived from an EMBL/GenBank/DDBJ whole genome shotgun (WGS) entry which is preliminary data.</text>
</comment>
<evidence type="ECO:0000313" key="5">
    <source>
        <dbReference type="EMBL" id="KXS93671.1"/>
    </source>
</evidence>
<dbReference type="PANTHER" id="PTHR46910:SF18">
    <property type="entry name" value="ZN(II)2CYS6 TRANSCRIPTION FACTOR (EUROFUNG)"/>
    <property type="match status" value="1"/>
</dbReference>
<dbReference type="Gene3D" id="4.10.240.10">
    <property type="entry name" value="Zn(2)-C6 fungal-type DNA-binding domain"/>
    <property type="match status" value="1"/>
</dbReference>
<keyword evidence="6" id="KW-1185">Reference proteome</keyword>
<dbReference type="GO" id="GO:0006351">
    <property type="term" value="P:DNA-templated transcription"/>
    <property type="evidence" value="ECO:0007669"/>
    <property type="project" value="InterPro"/>
</dbReference>
<dbReference type="InterPro" id="IPR050987">
    <property type="entry name" value="AtrR-like"/>
</dbReference>
<dbReference type="Proteomes" id="UP000073492">
    <property type="component" value="Unassembled WGS sequence"/>
</dbReference>
<dbReference type="PROSITE" id="PS50048">
    <property type="entry name" value="ZN2_CY6_FUNGAL_2"/>
    <property type="match status" value="1"/>
</dbReference>
<dbReference type="Pfam" id="PF00172">
    <property type="entry name" value="Zn_clus"/>
    <property type="match status" value="1"/>
</dbReference>
<evidence type="ECO:0000256" key="3">
    <source>
        <dbReference type="SAM" id="MobiDB-lite"/>
    </source>
</evidence>
<dbReference type="SMART" id="SM00066">
    <property type="entry name" value="GAL4"/>
    <property type="match status" value="1"/>
</dbReference>
<dbReference type="GO" id="GO:0000981">
    <property type="term" value="F:DNA-binding transcription factor activity, RNA polymerase II-specific"/>
    <property type="evidence" value="ECO:0007669"/>
    <property type="project" value="InterPro"/>
</dbReference>
<feature type="domain" description="Zn(2)-C6 fungal-type" evidence="4">
    <location>
        <begin position="20"/>
        <end position="54"/>
    </location>
</feature>
<dbReference type="GO" id="GO:0003677">
    <property type="term" value="F:DNA binding"/>
    <property type="evidence" value="ECO:0007669"/>
    <property type="project" value="InterPro"/>
</dbReference>
<dbReference type="InterPro" id="IPR007219">
    <property type="entry name" value="XnlR_reg_dom"/>
</dbReference>
<dbReference type="OrthoDB" id="2123952at2759"/>
<dbReference type="SUPFAM" id="SSF57701">
    <property type="entry name" value="Zn2/Cys6 DNA-binding domain"/>
    <property type="match status" value="1"/>
</dbReference>
<sequence>MSANPDNNTRPKKLQRISQACDLCHRRSIRCRPSVENPQSHCQNCYDFAVDCTYKRPSRRRRNPSAGAAPPNLLPTQQQHHAVSPNSPVVKLEAGQGISDASVPRNFAPPDYTGAYMTVREGKPDDLLGIAWRSFAAASLRTIDQHMDIYMDVVYPIFPLFHGPALWDRLRKRHHLTDRGFFASVMAACALAAARARDGAVGDKYQFEETVENSSEIFFSAARDAIFKDLSRSTGIGYLRACALLALTSMQYGQITSMHQYVGHYTTLSATQSFHDEDKWPSDLSQEEVEERRRLFWAMYCFDVYLSVVFNTMLKTQETHSNVCYPSEASDEEISAGLASTSNGNHWLRGWNFATDLYRVLEHTIKRIRSNRQRRDDRISIVRMMISDTIPDLQIMENVVNLYYQIPPRFKDFRAPVVGDRSHDIFGFQAANIQATLQLVRITLFESHNRHNVLQKCDVAEQLLTTFQSIAPHYLRAISTPLVYHLGGVGQILAQVMQGVLTEDSYQRVRSLLGSMADLLEELESGLQPTAGASRGLRYQIDRIDQYMNAQREMLASTMQHPHSQAHASNCMTAPMLSSGQMPNRSQRPINSLGMRTPLDEFQLPADLTGEWPWPFEFASHDANGQLLSGFEENNHSR</sequence>
<keyword evidence="2" id="KW-0539">Nucleus</keyword>
<evidence type="ECO:0000256" key="2">
    <source>
        <dbReference type="ARBA" id="ARBA00023242"/>
    </source>
</evidence>
<dbReference type="Pfam" id="PF04082">
    <property type="entry name" value="Fungal_trans"/>
    <property type="match status" value="1"/>
</dbReference>
<dbReference type="PANTHER" id="PTHR46910">
    <property type="entry name" value="TRANSCRIPTION FACTOR PDR1"/>
    <property type="match status" value="1"/>
</dbReference>
<keyword evidence="1" id="KW-0479">Metal-binding</keyword>
<dbReference type="AlphaFoldDB" id="A0A139GU17"/>
<dbReference type="InterPro" id="IPR036864">
    <property type="entry name" value="Zn2-C6_fun-type_DNA-bd_sf"/>
</dbReference>
<accession>A0A139GU17</accession>
<gene>
    <name evidence="5" type="ORF">AC579_3591</name>
</gene>